<proteinExistence type="predicted"/>
<keyword evidence="2" id="KW-1185">Reference proteome</keyword>
<dbReference type="Proteomes" id="UP000824533">
    <property type="component" value="Linkage Group LG02"/>
</dbReference>
<organism evidence="1 2">
    <name type="scientific">Dendrolimus kikuchii</name>
    <dbReference type="NCBI Taxonomy" id="765133"/>
    <lineage>
        <taxon>Eukaryota</taxon>
        <taxon>Metazoa</taxon>
        <taxon>Ecdysozoa</taxon>
        <taxon>Arthropoda</taxon>
        <taxon>Hexapoda</taxon>
        <taxon>Insecta</taxon>
        <taxon>Pterygota</taxon>
        <taxon>Neoptera</taxon>
        <taxon>Endopterygota</taxon>
        <taxon>Lepidoptera</taxon>
        <taxon>Glossata</taxon>
        <taxon>Ditrysia</taxon>
        <taxon>Bombycoidea</taxon>
        <taxon>Lasiocampidae</taxon>
        <taxon>Dendrolimus</taxon>
    </lineage>
</organism>
<gene>
    <name evidence="1" type="ORF">K1T71_000911</name>
</gene>
<accession>A0ACC1DGJ9</accession>
<evidence type="ECO:0000313" key="1">
    <source>
        <dbReference type="EMBL" id="KAJ0182935.1"/>
    </source>
</evidence>
<evidence type="ECO:0000313" key="2">
    <source>
        <dbReference type="Proteomes" id="UP000824533"/>
    </source>
</evidence>
<protein>
    <submittedName>
        <fullName evidence="1">Uncharacterized protein</fullName>
    </submittedName>
</protein>
<sequence length="566" mass="65096">MSAEKFIPSNSSKTSLNTEDGPEAESDTNIADSIEKRMIDEDNTTDNVNVKIIKRQASEEKRSKRVCCGTIGQCVWGVVLVILSVTAFVFTPLDFLLWEKLNMRPGLPPYEWWADPPDEVKLRAYVFNVTNHERFLNGLDAKLNVEEIGPIVYLEKLQHSNVKFNENGTMTYTAKRSAIFLPEFNNIDMNATLIVPNMGVLGIASYLHNAYSIIKTGFRILADSKGSQLFVKKTIYEYLWDFREPVLDVSRTLAPGLVPVNNMGILARIYADFTDEVTVKYGQRWGHKEFFEIDRFRGNPQLPEYNPDTCPDRIFGSTEGVMYRQRLTKQDVLLYWRKTVCKLMPLYYDSAFTMNGVHVYRYNLSESVYDRIYNRTDCYDTVPSLPAGLSDASKCYYNFPMVVSYPHFYTGGLPKDHFVTGLKPDRTKHNSYVIVEPMTGTPFESVARMQSNLRIYDLSGYSQKYDKLSNLVLPLFWGEYKQEGLPKKIRYTIYFMTVILPPLTILILLIFLLTAFYLITKNINNSKLKNDKLKSLLHFKSKTAGNTLAKNTIFSYEKEVFIKRSS</sequence>
<dbReference type="EMBL" id="CM034388">
    <property type="protein sequence ID" value="KAJ0182935.1"/>
    <property type="molecule type" value="Genomic_DNA"/>
</dbReference>
<comment type="caution">
    <text evidence="1">The sequence shown here is derived from an EMBL/GenBank/DDBJ whole genome shotgun (WGS) entry which is preliminary data.</text>
</comment>
<reference evidence="1 2" key="1">
    <citation type="journal article" date="2021" name="Front. Genet.">
        <title>Chromosome-Level Genome Assembly Reveals Significant Gene Expansion in the Toll and IMD Signaling Pathways of Dendrolimus kikuchii.</title>
        <authorList>
            <person name="Zhou J."/>
            <person name="Wu P."/>
            <person name="Xiong Z."/>
            <person name="Liu N."/>
            <person name="Zhao N."/>
            <person name="Ji M."/>
            <person name="Qiu Y."/>
            <person name="Yang B."/>
        </authorList>
    </citation>
    <scope>NUCLEOTIDE SEQUENCE [LARGE SCALE GENOMIC DNA]</scope>
    <source>
        <strain evidence="1">Ann1</strain>
    </source>
</reference>
<name>A0ACC1DGJ9_9NEOP</name>